<evidence type="ECO:0000313" key="3">
    <source>
        <dbReference type="Proteomes" id="UP001551329"/>
    </source>
</evidence>
<comment type="caution">
    <text evidence="2">The sequence shown here is derived from an EMBL/GenBank/DDBJ whole genome shotgun (WGS) entry which is preliminary data.</text>
</comment>
<evidence type="ECO:0000259" key="1">
    <source>
        <dbReference type="Pfam" id="PF03756"/>
    </source>
</evidence>
<protein>
    <submittedName>
        <fullName evidence="2">ScbA/BarX family gamma-butyrolactone biosynthesis protein</fullName>
    </submittedName>
</protein>
<reference evidence="2 3" key="1">
    <citation type="submission" date="2024-06" db="EMBL/GenBank/DDBJ databases">
        <title>The Natural Products Discovery Center: Release of the First 8490 Sequenced Strains for Exploring Actinobacteria Biosynthetic Diversity.</title>
        <authorList>
            <person name="Kalkreuter E."/>
            <person name="Kautsar S.A."/>
            <person name="Yang D."/>
            <person name="Bader C.D."/>
            <person name="Teijaro C.N."/>
            <person name="Fluegel L."/>
            <person name="Davis C.M."/>
            <person name="Simpson J.R."/>
            <person name="Lauterbach L."/>
            <person name="Steele A.D."/>
            <person name="Gui C."/>
            <person name="Meng S."/>
            <person name="Li G."/>
            <person name="Viehrig K."/>
            <person name="Ye F."/>
            <person name="Su P."/>
            <person name="Kiefer A.F."/>
            <person name="Nichols A."/>
            <person name="Cepeda A.J."/>
            <person name="Yan W."/>
            <person name="Fan B."/>
            <person name="Jiang Y."/>
            <person name="Adhikari A."/>
            <person name="Zheng C.-J."/>
            <person name="Schuster L."/>
            <person name="Cowan T.M."/>
            <person name="Smanski M.J."/>
            <person name="Chevrette M.G."/>
            <person name="De Carvalho L.P.S."/>
            <person name="Shen B."/>
        </authorList>
    </citation>
    <scope>NUCLEOTIDE SEQUENCE [LARGE SCALE GENOMIC DNA]</scope>
    <source>
        <strain evidence="2 3">NPDC045974</strain>
    </source>
</reference>
<accession>A0ABV3C5V7</accession>
<dbReference type="InterPro" id="IPR047757">
    <property type="entry name" value="AfsA-like"/>
</dbReference>
<gene>
    <name evidence="2" type="ORF">AB0A88_08440</name>
</gene>
<evidence type="ECO:0000313" key="2">
    <source>
        <dbReference type="EMBL" id="MEU7070159.1"/>
    </source>
</evidence>
<dbReference type="Proteomes" id="UP001551329">
    <property type="component" value="Unassembled WGS sequence"/>
</dbReference>
<dbReference type="InterPro" id="IPR005509">
    <property type="entry name" value="AfsA_hotdog_dom"/>
</dbReference>
<keyword evidence="3" id="KW-1185">Reference proteome</keyword>
<dbReference type="NCBIfam" id="NF041195">
    <property type="entry name" value="ScbA_BarX_GamBu"/>
    <property type="match status" value="1"/>
</dbReference>
<dbReference type="RefSeq" id="WP_358474158.1">
    <property type="nucleotide sequence ID" value="NZ_JBEZAE010000004.1"/>
</dbReference>
<organism evidence="2 3">
    <name type="scientific">Streptomyces narbonensis</name>
    <dbReference type="NCBI Taxonomy" id="67333"/>
    <lineage>
        <taxon>Bacteria</taxon>
        <taxon>Bacillati</taxon>
        <taxon>Actinomycetota</taxon>
        <taxon>Actinomycetes</taxon>
        <taxon>Kitasatosporales</taxon>
        <taxon>Streptomycetaceae</taxon>
        <taxon>Streptomyces</taxon>
    </lineage>
</organism>
<sequence length="316" mass="33999">MDQKWRGATTHVPGEFVHRSDPTDIFPTGWTRLAENRFSVTARWPAAHPFFSPVAGDLHDPVLVAETIRQATMLVAHAELGVPLDEQFVMWSLGYTVDPEALAVGGRSSEVTVDLLCSDVVRRGSSVRGMRADLVLTRDGRPLATGSALTRCTSALAYRRIRGERLAALGRPVPLIPGVAPQLVGRENSKDVVLGAGARPGQWQLRINTAHSTLFRRPNDHVPGMVLLEAARQAATLTTGSSTFLPAVMESSFTRYAELDSPCWIEPQIVRTADPSTTTVLVTGRQDGSEVFRSVLSSPACGLAVTGGGLRSRLAG</sequence>
<feature type="domain" description="A-factor biosynthesis hotdog" evidence="1">
    <location>
        <begin position="16"/>
        <end position="152"/>
    </location>
</feature>
<dbReference type="EMBL" id="JBEZAE010000004">
    <property type="protein sequence ID" value="MEU7070159.1"/>
    <property type="molecule type" value="Genomic_DNA"/>
</dbReference>
<proteinExistence type="predicted"/>
<dbReference type="Pfam" id="PF03756">
    <property type="entry name" value="AfsA"/>
    <property type="match status" value="2"/>
</dbReference>
<name>A0ABV3C5V7_9ACTN</name>
<feature type="domain" description="A-factor biosynthesis hotdog" evidence="1">
    <location>
        <begin position="183"/>
        <end position="276"/>
    </location>
</feature>